<dbReference type="GO" id="GO:0039666">
    <property type="term" value="P:virion attachment to host cell pilus"/>
    <property type="evidence" value="ECO:0007669"/>
    <property type="project" value="UniProtKB-KW"/>
</dbReference>
<dbReference type="Pfam" id="PF03863">
    <property type="entry name" value="Phage_mat-A"/>
    <property type="match status" value="1"/>
</dbReference>
<dbReference type="InterPro" id="IPR005563">
    <property type="entry name" value="A_protein"/>
</dbReference>
<keyword evidence="2" id="KW-0945">Host-virus interaction</keyword>
<dbReference type="EMBL" id="LT898437">
    <property type="protein sequence ID" value="SNQ28027.1"/>
    <property type="molecule type" value="Viral_cRNA"/>
</dbReference>
<organism evidence="8">
    <name type="scientific">Emesvirus zinderi</name>
    <dbReference type="NCBI Taxonomy" id="329852"/>
    <lineage>
        <taxon>Viruses</taxon>
        <taxon>Riboviria</taxon>
        <taxon>Orthornavirae</taxon>
        <taxon>Lenarviricota</taxon>
        <taxon>Leviviricetes</taxon>
        <taxon>Norzivirales</taxon>
        <taxon>Fiersviridae</taxon>
        <taxon>Emesvirus</taxon>
    </lineage>
</organism>
<comment type="subcellular location">
    <subcellularLocation>
        <location evidence="1">Virion</location>
    </subcellularLocation>
</comment>
<comment type="similarity">
    <text evidence="7">Belongs to the Leviviricetes maturation protein family.</text>
</comment>
<proteinExistence type="inferred from homology"/>
<evidence type="ECO:0000256" key="3">
    <source>
        <dbReference type="ARBA" id="ARBA00022804"/>
    </source>
</evidence>
<dbReference type="Proteomes" id="UP000271865">
    <property type="component" value="Segment"/>
</dbReference>
<protein>
    <submittedName>
        <fullName evidence="8">Maturation protein</fullName>
    </submittedName>
</protein>
<evidence type="ECO:0000256" key="4">
    <source>
        <dbReference type="ARBA" id="ARBA00022844"/>
    </source>
</evidence>
<evidence type="ECO:0000256" key="1">
    <source>
        <dbReference type="ARBA" id="ARBA00004328"/>
    </source>
</evidence>
<evidence type="ECO:0000256" key="7">
    <source>
        <dbReference type="ARBA" id="ARBA00035110"/>
    </source>
</evidence>
<keyword evidence="3" id="KW-1161">Viral attachment to host cell</keyword>
<gene>
    <name evidence="8" type="primary">mat</name>
</gene>
<accession>A0A238TPY8</accession>
<reference evidence="8" key="1">
    <citation type="submission" date="2017-06" db="EMBL/GenBank/DDBJ databases">
        <authorList>
            <person name="Kim H.J."/>
            <person name="Triplett B.A."/>
        </authorList>
    </citation>
    <scope>NUCLEOTIDE SEQUENCE</scope>
    <source>
        <strain evidence="8">EnteroPH/GER/L00928-K20_14-03/2014</strain>
    </source>
</reference>
<name>A0A238TPY8_9VIRU</name>
<dbReference type="GO" id="GO:0044423">
    <property type="term" value="C:virion component"/>
    <property type="evidence" value="ECO:0007669"/>
    <property type="project" value="UniProtKB-KW"/>
</dbReference>
<evidence type="ECO:0000313" key="8">
    <source>
        <dbReference type="EMBL" id="SNQ28027.1"/>
    </source>
</evidence>
<evidence type="ECO:0000256" key="5">
    <source>
        <dbReference type="ARBA" id="ARBA00023104"/>
    </source>
</evidence>
<keyword evidence="4" id="KW-0946">Virion</keyword>
<evidence type="ECO:0000256" key="2">
    <source>
        <dbReference type="ARBA" id="ARBA00022581"/>
    </source>
</evidence>
<keyword evidence="5" id="KW-1175">Viral attachment to host cell pilus</keyword>
<evidence type="ECO:0000256" key="6">
    <source>
        <dbReference type="ARBA" id="ARBA00023296"/>
    </source>
</evidence>
<sequence>MRAFSVLDKESETFVPSIRVYADGEIVDSSFSLKYRSNWTPGRFNSTGTKTKTWHYPSPYSRGALSVTSVDQGAYKRSGSSWGRPFEEKAGFGFSLDARSCYSLFPVSQNMTYIEVPQNVANRASTEVLQKVTQGNFNLGVALAEARSTASQLATQTIALVKAYTAARRGNWRQALRYLALNEDRKFRSKHVAGRWLELQFGWLPLMSDIQGAYEMLTKVHLQEFLPMRAVRQVGTNLRLDGRLWYPAANYQTTCNISRRIVIWFYINDARLAWLSSLGILNPLGIVWEKVPFSFVVDWLLPVGNMLEGLTAPVGCSYISGTVTDVITGESIITVDAPYGWTVERQGTAKAQISAMHRGVQSVWPTTGVYVKSPFSMVHTLDALALIRQRLSK</sequence>
<keyword evidence="6" id="KW-1160">Virus entry into host cell</keyword>